<dbReference type="GO" id="GO:0035336">
    <property type="term" value="P:long-chain fatty-acyl-CoA metabolic process"/>
    <property type="evidence" value="ECO:0007669"/>
    <property type="project" value="TreeGrafter"/>
</dbReference>
<evidence type="ECO:0000313" key="5">
    <source>
        <dbReference type="EMBL" id="VEL38537.1"/>
    </source>
</evidence>
<keyword evidence="4" id="KW-0067">ATP-binding</keyword>
<evidence type="ECO:0000256" key="4">
    <source>
        <dbReference type="ARBA" id="ARBA00022840"/>
    </source>
</evidence>
<sequence length="125" mass="14705">MFILISNFSHSQICQAVLKDLQKCAIEKRLVSFEVPQKVYLDADIWTPETGLVTDALKLKRINLQQRFQSEIDRMYNRGSLRDLFGYTCASLYFPNLRLIVHCIHDWMEPLRDDICGLVQAYEYK</sequence>
<dbReference type="OrthoDB" id="1700726at2759"/>
<comment type="caution">
    <text evidence="5">The sequence shown here is derived from an EMBL/GenBank/DDBJ whole genome shotgun (WGS) entry which is preliminary data.</text>
</comment>
<name>A0A3S5B7B4_9PLAT</name>
<protein>
    <recommendedName>
        <fullName evidence="7">AMP-binding enzyme C-terminal domain-containing protein</fullName>
    </recommendedName>
</protein>
<evidence type="ECO:0008006" key="7">
    <source>
        <dbReference type="Google" id="ProtNLM"/>
    </source>
</evidence>
<evidence type="ECO:0000256" key="1">
    <source>
        <dbReference type="ARBA" id="ARBA00006432"/>
    </source>
</evidence>
<proteinExistence type="inferred from homology"/>
<gene>
    <name evidence="5" type="ORF">PXEA_LOCUS31977</name>
</gene>
<keyword evidence="6" id="KW-1185">Reference proteome</keyword>
<evidence type="ECO:0000256" key="2">
    <source>
        <dbReference type="ARBA" id="ARBA00022598"/>
    </source>
</evidence>
<dbReference type="PANTHER" id="PTHR43272:SF83">
    <property type="entry name" value="ACYL-COA SYNTHETASE LONG-CHAIN, ISOFORM J"/>
    <property type="match status" value="1"/>
</dbReference>
<dbReference type="GO" id="GO:0005783">
    <property type="term" value="C:endoplasmic reticulum"/>
    <property type="evidence" value="ECO:0007669"/>
    <property type="project" value="TreeGrafter"/>
</dbReference>
<dbReference type="GO" id="GO:0030182">
    <property type="term" value="P:neuron differentiation"/>
    <property type="evidence" value="ECO:0007669"/>
    <property type="project" value="TreeGrafter"/>
</dbReference>
<dbReference type="GO" id="GO:0004467">
    <property type="term" value="F:long-chain fatty acid-CoA ligase activity"/>
    <property type="evidence" value="ECO:0007669"/>
    <property type="project" value="TreeGrafter"/>
</dbReference>
<dbReference type="GO" id="GO:0005886">
    <property type="term" value="C:plasma membrane"/>
    <property type="evidence" value="ECO:0007669"/>
    <property type="project" value="TreeGrafter"/>
</dbReference>
<comment type="similarity">
    <text evidence="1">Belongs to the ATP-dependent AMP-binding enzyme family.</text>
</comment>
<reference evidence="5" key="1">
    <citation type="submission" date="2018-11" db="EMBL/GenBank/DDBJ databases">
        <authorList>
            <consortium name="Pathogen Informatics"/>
        </authorList>
    </citation>
    <scope>NUCLEOTIDE SEQUENCE</scope>
</reference>
<dbReference type="GO" id="GO:0005811">
    <property type="term" value="C:lipid droplet"/>
    <property type="evidence" value="ECO:0007669"/>
    <property type="project" value="TreeGrafter"/>
</dbReference>
<keyword evidence="2" id="KW-0436">Ligase</keyword>
<keyword evidence="3" id="KW-0547">Nucleotide-binding</keyword>
<accession>A0A3S5B7B4</accession>
<dbReference type="AlphaFoldDB" id="A0A3S5B7B4"/>
<dbReference type="PANTHER" id="PTHR43272">
    <property type="entry name" value="LONG-CHAIN-FATTY-ACID--COA LIGASE"/>
    <property type="match status" value="1"/>
</dbReference>
<evidence type="ECO:0000256" key="3">
    <source>
        <dbReference type="ARBA" id="ARBA00022741"/>
    </source>
</evidence>
<dbReference type="GO" id="GO:0005524">
    <property type="term" value="F:ATP binding"/>
    <property type="evidence" value="ECO:0007669"/>
    <property type="project" value="UniProtKB-KW"/>
</dbReference>
<evidence type="ECO:0000313" key="6">
    <source>
        <dbReference type="Proteomes" id="UP000784294"/>
    </source>
</evidence>
<dbReference type="Proteomes" id="UP000784294">
    <property type="component" value="Unassembled WGS sequence"/>
</dbReference>
<dbReference type="EMBL" id="CAAALY010258207">
    <property type="protein sequence ID" value="VEL38537.1"/>
    <property type="molecule type" value="Genomic_DNA"/>
</dbReference>
<organism evidence="5 6">
    <name type="scientific">Protopolystoma xenopodis</name>
    <dbReference type="NCBI Taxonomy" id="117903"/>
    <lineage>
        <taxon>Eukaryota</taxon>
        <taxon>Metazoa</taxon>
        <taxon>Spiralia</taxon>
        <taxon>Lophotrochozoa</taxon>
        <taxon>Platyhelminthes</taxon>
        <taxon>Monogenea</taxon>
        <taxon>Polyopisthocotylea</taxon>
        <taxon>Polystomatidea</taxon>
        <taxon>Polystomatidae</taxon>
        <taxon>Protopolystoma</taxon>
    </lineage>
</organism>